<feature type="transmembrane region" description="Helical" evidence="6">
    <location>
        <begin position="6"/>
        <end position="23"/>
    </location>
</feature>
<comment type="subcellular location">
    <subcellularLocation>
        <location evidence="1">Cell membrane</location>
        <topology evidence="1">Multi-pass membrane protein</topology>
    </subcellularLocation>
</comment>
<feature type="transmembrane region" description="Helical" evidence="6">
    <location>
        <begin position="257"/>
        <end position="277"/>
    </location>
</feature>
<dbReference type="InterPro" id="IPR018076">
    <property type="entry name" value="T2SS_GspF_dom"/>
</dbReference>
<name>A0A4V2SJ15_9PAST</name>
<dbReference type="AlphaFoldDB" id="A0A4V2SJ15"/>
<gene>
    <name evidence="8" type="ORF">EV697_104213</name>
</gene>
<evidence type="ECO:0000256" key="4">
    <source>
        <dbReference type="ARBA" id="ARBA00022989"/>
    </source>
</evidence>
<accession>A0A4V2SJ15</accession>
<feature type="transmembrane region" description="Helical" evidence="6">
    <location>
        <begin position="81"/>
        <end position="98"/>
    </location>
</feature>
<evidence type="ECO:0000313" key="8">
    <source>
        <dbReference type="EMBL" id="TCP12398.1"/>
    </source>
</evidence>
<protein>
    <submittedName>
        <fullName evidence="8">Tight adherence protein C</fullName>
    </submittedName>
</protein>
<dbReference type="PANTHER" id="PTHR35007">
    <property type="entry name" value="INTEGRAL MEMBRANE PROTEIN-RELATED"/>
    <property type="match status" value="1"/>
</dbReference>
<dbReference type="Pfam" id="PF00482">
    <property type="entry name" value="T2SSF"/>
    <property type="match status" value="1"/>
</dbReference>
<keyword evidence="2" id="KW-1003">Cell membrane</keyword>
<keyword evidence="4 6" id="KW-1133">Transmembrane helix</keyword>
<evidence type="ECO:0000256" key="6">
    <source>
        <dbReference type="SAM" id="Phobius"/>
    </source>
</evidence>
<evidence type="ECO:0000256" key="3">
    <source>
        <dbReference type="ARBA" id="ARBA00022692"/>
    </source>
</evidence>
<evidence type="ECO:0000256" key="1">
    <source>
        <dbReference type="ARBA" id="ARBA00004651"/>
    </source>
</evidence>
<reference evidence="8 9" key="1">
    <citation type="submission" date="2019-03" db="EMBL/GenBank/DDBJ databases">
        <title>Genomic Encyclopedia of Type Strains, Phase IV (KMG-IV): sequencing the most valuable type-strain genomes for metagenomic binning, comparative biology and taxonomic classification.</title>
        <authorList>
            <person name="Goeker M."/>
        </authorList>
    </citation>
    <scope>NUCLEOTIDE SEQUENCE [LARGE SCALE GENOMIC DNA]</scope>
    <source>
        <strain evidence="8 9">DSM 28231</strain>
    </source>
</reference>
<keyword evidence="3 6" id="KW-0812">Transmembrane</keyword>
<evidence type="ECO:0000256" key="2">
    <source>
        <dbReference type="ARBA" id="ARBA00022475"/>
    </source>
</evidence>
<organism evidence="8 9">
    <name type="scientific">Bisgaardia hudsonensis</name>
    <dbReference type="NCBI Taxonomy" id="109472"/>
    <lineage>
        <taxon>Bacteria</taxon>
        <taxon>Pseudomonadati</taxon>
        <taxon>Pseudomonadota</taxon>
        <taxon>Gammaproteobacteria</taxon>
        <taxon>Pasteurellales</taxon>
        <taxon>Pasteurellaceae</taxon>
        <taxon>Bisgaardia</taxon>
    </lineage>
</organism>
<evidence type="ECO:0000256" key="5">
    <source>
        <dbReference type="ARBA" id="ARBA00023136"/>
    </source>
</evidence>
<dbReference type="PANTHER" id="PTHR35007:SF2">
    <property type="entry name" value="PILUS ASSEMBLE PROTEIN"/>
    <property type="match status" value="1"/>
</dbReference>
<keyword evidence="9" id="KW-1185">Reference proteome</keyword>
<feature type="domain" description="Type II secretion system protein GspF" evidence="7">
    <location>
        <begin position="144"/>
        <end position="272"/>
    </location>
</feature>
<evidence type="ECO:0000313" key="9">
    <source>
        <dbReference type="Proteomes" id="UP000294841"/>
    </source>
</evidence>
<feature type="transmembrane region" description="Helical" evidence="6">
    <location>
        <begin position="104"/>
        <end position="130"/>
    </location>
</feature>
<evidence type="ECO:0000259" key="7">
    <source>
        <dbReference type="Pfam" id="PF00482"/>
    </source>
</evidence>
<sequence length="284" mass="32249">MLNTLLFYFFLILAGIVILTLAISNKNKYQRNKEILLGIRPKEKSDDEVKKGKNRQQVELELLLINNNKILKAMAIIDKNIKIKLLIMSVCFTIYYLLNRHKELVELLMGISMIFVVVVLIPGIVTNIVLKRKIRLIMSDLPGFIDLVAVCVQTGMTIDMALKRVAIDFKKLNADLSYVILRIIRKSEITSLNAALDDLSVSLPTKEIRMFSTVMQQSINFGSSIYYQLIQLSADIRELQLLTIEEHLGTLSAKMSIPLILFIMFPIIILILAPGAMRVLPNVF</sequence>
<dbReference type="GO" id="GO:0005886">
    <property type="term" value="C:plasma membrane"/>
    <property type="evidence" value="ECO:0007669"/>
    <property type="project" value="UniProtKB-SubCell"/>
</dbReference>
<proteinExistence type="predicted"/>
<dbReference type="EMBL" id="SLXI01000004">
    <property type="protein sequence ID" value="TCP12398.1"/>
    <property type="molecule type" value="Genomic_DNA"/>
</dbReference>
<dbReference type="Proteomes" id="UP000294841">
    <property type="component" value="Unassembled WGS sequence"/>
</dbReference>
<keyword evidence="5 6" id="KW-0472">Membrane</keyword>
<comment type="caution">
    <text evidence="8">The sequence shown here is derived from an EMBL/GenBank/DDBJ whole genome shotgun (WGS) entry which is preliminary data.</text>
</comment>